<dbReference type="InterPro" id="IPR008146">
    <property type="entry name" value="Gln_synth_cat_dom"/>
</dbReference>
<accession>A0ABP9QNI4</accession>
<dbReference type="PANTHER" id="PTHR43785:SF12">
    <property type="entry name" value="TYPE-1 GLUTAMINE SYNTHETASE 2"/>
    <property type="match status" value="1"/>
</dbReference>
<dbReference type="InterPro" id="IPR008147">
    <property type="entry name" value="Gln_synt_N"/>
</dbReference>
<keyword evidence="4" id="KW-0067">ATP-binding</keyword>
<comment type="similarity">
    <text evidence="1 5 6">Belongs to the glutamine synthetase family.</text>
</comment>
<dbReference type="Gene3D" id="3.10.20.70">
    <property type="entry name" value="Glutamine synthetase, N-terminal domain"/>
    <property type="match status" value="1"/>
</dbReference>
<keyword evidence="2" id="KW-0436">Ligase</keyword>
<evidence type="ECO:0000313" key="9">
    <source>
        <dbReference type="EMBL" id="GAA5164792.1"/>
    </source>
</evidence>
<evidence type="ECO:0000256" key="3">
    <source>
        <dbReference type="ARBA" id="ARBA00022741"/>
    </source>
</evidence>
<protein>
    <submittedName>
        <fullName evidence="9">Glutamine synthetase family protein</fullName>
    </submittedName>
</protein>
<proteinExistence type="inferred from homology"/>
<dbReference type="SUPFAM" id="SSF54368">
    <property type="entry name" value="Glutamine synthetase, N-terminal domain"/>
    <property type="match status" value="1"/>
</dbReference>
<evidence type="ECO:0000256" key="2">
    <source>
        <dbReference type="ARBA" id="ARBA00022598"/>
    </source>
</evidence>
<dbReference type="PANTHER" id="PTHR43785">
    <property type="entry name" value="GAMMA-GLUTAMYLPUTRESCINE SYNTHETASE"/>
    <property type="match status" value="1"/>
</dbReference>
<evidence type="ECO:0000259" key="7">
    <source>
        <dbReference type="PROSITE" id="PS51986"/>
    </source>
</evidence>
<name>A0ABP9QNI4_9PSEU</name>
<evidence type="ECO:0000256" key="6">
    <source>
        <dbReference type="RuleBase" id="RU000384"/>
    </source>
</evidence>
<dbReference type="Pfam" id="PF00120">
    <property type="entry name" value="Gln-synt_C"/>
    <property type="match status" value="1"/>
</dbReference>
<comment type="caution">
    <text evidence="9">The sequence shown here is derived from an EMBL/GenBank/DDBJ whole genome shotgun (WGS) entry which is preliminary data.</text>
</comment>
<keyword evidence="10" id="KW-1185">Reference proteome</keyword>
<reference evidence="10" key="1">
    <citation type="journal article" date="2019" name="Int. J. Syst. Evol. Microbiol.">
        <title>The Global Catalogue of Microorganisms (GCM) 10K type strain sequencing project: providing services to taxonomists for standard genome sequencing and annotation.</title>
        <authorList>
            <consortium name="The Broad Institute Genomics Platform"/>
            <consortium name="The Broad Institute Genome Sequencing Center for Infectious Disease"/>
            <person name="Wu L."/>
            <person name="Ma J."/>
        </authorList>
    </citation>
    <scope>NUCLEOTIDE SEQUENCE [LARGE SCALE GENOMIC DNA]</scope>
    <source>
        <strain evidence="10">JCM 18303</strain>
    </source>
</reference>
<feature type="domain" description="GS beta-grasp" evidence="7">
    <location>
        <begin position="28"/>
        <end position="129"/>
    </location>
</feature>
<dbReference type="InterPro" id="IPR036651">
    <property type="entry name" value="Gln_synt_N_sf"/>
</dbReference>
<evidence type="ECO:0000259" key="8">
    <source>
        <dbReference type="PROSITE" id="PS51987"/>
    </source>
</evidence>
<evidence type="ECO:0000256" key="5">
    <source>
        <dbReference type="PROSITE-ProRule" id="PRU01330"/>
    </source>
</evidence>
<dbReference type="Proteomes" id="UP001428817">
    <property type="component" value="Unassembled WGS sequence"/>
</dbReference>
<dbReference type="PROSITE" id="PS51986">
    <property type="entry name" value="GS_BETA_GRASP"/>
    <property type="match status" value="1"/>
</dbReference>
<dbReference type="PROSITE" id="PS51987">
    <property type="entry name" value="GS_CATALYTIC"/>
    <property type="match status" value="1"/>
</dbReference>
<evidence type="ECO:0000313" key="10">
    <source>
        <dbReference type="Proteomes" id="UP001428817"/>
    </source>
</evidence>
<evidence type="ECO:0000256" key="1">
    <source>
        <dbReference type="ARBA" id="ARBA00009897"/>
    </source>
</evidence>
<sequence length="480" mass="51900">MGFIEKFDLWTERQRDAARAVLARVEEDGLRSVRVSFVDQHGLLRGKTIPTGGLAAAFRSGLTCVSTLLSKDTSGTTVFAAFNADGGLGVAEMAGAADVVMVPDPTTFHPLPWADGTARVLCDLRFQNGEPVPFCSRGVFRAALDRAATAGYDYLTGLEIEFHLYRRAEHLPNADGIGRCTHPTPVEPINQGNQLLSEDRADEMEPVTRRFREALDRMGIGPRSIETEYGANQLELTLDPAVGLASADAMVLLRSAIKQLARRHGYHATFMCRPGIPDSKASGWHLHQSLLSIGAGGGGNVFVPGDGEGPLSPAGRRFVAGQLAHARGACVFANPTVNGYKRFQSYSMAPDRVGWGRDNRGAMIRLVGAAEDGSTHVENRVGESAANPYLYMAAQLHSGLIGLDEELELPPSVDDPYTAAAPRLPANLSEAVDALAADAGLARALGERFVAYYVAIKRAEIARFERTVTDWEQREYFDLF</sequence>
<dbReference type="SMART" id="SM01230">
    <property type="entry name" value="Gln-synt_C"/>
    <property type="match status" value="1"/>
</dbReference>
<organism evidence="9 10">
    <name type="scientific">Pseudonocardia eucalypti</name>
    <dbReference type="NCBI Taxonomy" id="648755"/>
    <lineage>
        <taxon>Bacteria</taxon>
        <taxon>Bacillati</taxon>
        <taxon>Actinomycetota</taxon>
        <taxon>Actinomycetes</taxon>
        <taxon>Pseudonocardiales</taxon>
        <taxon>Pseudonocardiaceae</taxon>
        <taxon>Pseudonocardia</taxon>
    </lineage>
</organism>
<dbReference type="SUPFAM" id="SSF55931">
    <property type="entry name" value="Glutamine synthetase/guanido kinase"/>
    <property type="match status" value="1"/>
</dbReference>
<dbReference type="Gene3D" id="3.30.590.10">
    <property type="entry name" value="Glutamine synthetase/guanido kinase, catalytic domain"/>
    <property type="match status" value="1"/>
</dbReference>
<gene>
    <name evidence="9" type="ORF">GCM10023321_53890</name>
</gene>
<evidence type="ECO:0000256" key="4">
    <source>
        <dbReference type="ARBA" id="ARBA00022840"/>
    </source>
</evidence>
<dbReference type="InterPro" id="IPR014746">
    <property type="entry name" value="Gln_synth/guanido_kin_cat_dom"/>
</dbReference>
<dbReference type="EMBL" id="BAABJP010000030">
    <property type="protein sequence ID" value="GAA5164792.1"/>
    <property type="molecule type" value="Genomic_DNA"/>
</dbReference>
<dbReference type="RefSeq" id="WP_185062477.1">
    <property type="nucleotide sequence ID" value="NZ_BAABJP010000030.1"/>
</dbReference>
<keyword evidence="3" id="KW-0547">Nucleotide-binding</keyword>
<feature type="domain" description="GS catalytic" evidence="8">
    <location>
        <begin position="136"/>
        <end position="480"/>
    </location>
</feature>